<dbReference type="InterPro" id="IPR019339">
    <property type="entry name" value="CIR_N_dom"/>
</dbReference>
<organism evidence="4 5">
    <name type="scientific">Capronia coronata CBS 617.96</name>
    <dbReference type="NCBI Taxonomy" id="1182541"/>
    <lineage>
        <taxon>Eukaryota</taxon>
        <taxon>Fungi</taxon>
        <taxon>Dikarya</taxon>
        <taxon>Ascomycota</taxon>
        <taxon>Pezizomycotina</taxon>
        <taxon>Eurotiomycetes</taxon>
        <taxon>Chaetothyriomycetidae</taxon>
        <taxon>Chaetothyriales</taxon>
        <taxon>Herpotrichiellaceae</taxon>
        <taxon>Capronia</taxon>
    </lineage>
</organism>
<evidence type="ECO:0000313" key="5">
    <source>
        <dbReference type="Proteomes" id="UP000019484"/>
    </source>
</evidence>
<dbReference type="InterPro" id="IPR039875">
    <property type="entry name" value="LENG1-like"/>
</dbReference>
<dbReference type="EMBL" id="AMWN01000004">
    <property type="protein sequence ID" value="EXJ88067.1"/>
    <property type="molecule type" value="Genomic_DNA"/>
</dbReference>
<dbReference type="RefSeq" id="XP_007724073.1">
    <property type="nucleotide sequence ID" value="XM_007725883.1"/>
</dbReference>
<feature type="compositionally biased region" description="Basic and acidic residues" evidence="2">
    <location>
        <begin position="255"/>
        <end position="268"/>
    </location>
</feature>
<dbReference type="PANTHER" id="PTHR22093:SF0">
    <property type="entry name" value="LEUKOCYTE RECEPTOR CLUSTER MEMBER 1"/>
    <property type="match status" value="1"/>
</dbReference>
<feature type="compositionally biased region" description="Basic and acidic residues" evidence="2">
    <location>
        <begin position="319"/>
        <end position="330"/>
    </location>
</feature>
<dbReference type="eggNOG" id="ENOG502RR25">
    <property type="taxonomic scope" value="Eukaryota"/>
</dbReference>
<gene>
    <name evidence="4" type="ORF">A1O1_04995</name>
</gene>
<feature type="coiled-coil region" evidence="1">
    <location>
        <begin position="17"/>
        <end position="44"/>
    </location>
</feature>
<dbReference type="OrthoDB" id="2159131at2759"/>
<name>W9Y5G3_9EURO</name>
<evidence type="ECO:0000313" key="4">
    <source>
        <dbReference type="EMBL" id="EXJ88067.1"/>
    </source>
</evidence>
<evidence type="ECO:0000256" key="1">
    <source>
        <dbReference type="SAM" id="Coils"/>
    </source>
</evidence>
<dbReference type="SMART" id="SM01083">
    <property type="entry name" value="Cir_N"/>
    <property type="match status" value="1"/>
</dbReference>
<dbReference type="PANTHER" id="PTHR22093">
    <property type="entry name" value="LEUKOCYTE RECEPTOR CLUSTER LRC MEMBER 1"/>
    <property type="match status" value="1"/>
</dbReference>
<dbReference type="HOGENOM" id="CLU_047019_0_1_1"/>
<evidence type="ECO:0000256" key="2">
    <source>
        <dbReference type="SAM" id="MobiDB-lite"/>
    </source>
</evidence>
<sequence>MPLHLLGKKSWNVYNPANIERVRHDEAEAQKAAEEREKRAIQDEADARIRLLQGKTTDKATLERDGASDNGLDADGGVGVGVKESLDISRIKRIQKRRLAGEDDTDRDIRIARQTQQLASTAPKRQRVSDKNDDDISIVDANGNISLVPVPTTQQQEPKKPLRVEDDPYTVYLSHAAGRGKGAADKPWYSSTSDGNVLAGVNREMEESRAEWGDSSRRRRDRDAMRIAANDPLAMMKQGVKQLREAERLRKEWMEQRERDLREVEDLAARAMKKRRRRREGDENSRERRRRRRRTEDEDRDGDDDEDLKERRRRRSRHDRSVYREERRQDDDDDDEDSLERFDLDDGYSRPEGHDRRHGLEEHNPEEHDHGRRHHRHRHSHRHHDHHHSRHREHRRTREPGHQDKDKRGHNRYTEVS</sequence>
<feature type="domain" description="CBF1-interacting co-repressor CIR N-terminal" evidence="3">
    <location>
        <begin position="10"/>
        <end position="46"/>
    </location>
</feature>
<feature type="compositionally biased region" description="Basic and acidic residues" evidence="2">
    <location>
        <begin position="56"/>
        <end position="67"/>
    </location>
</feature>
<keyword evidence="5" id="KW-1185">Reference proteome</keyword>
<feature type="region of interest" description="Disordered" evidence="2">
    <location>
        <begin position="199"/>
        <end position="242"/>
    </location>
</feature>
<proteinExistence type="predicted"/>
<feature type="compositionally biased region" description="Acidic residues" evidence="2">
    <location>
        <begin position="298"/>
        <end position="307"/>
    </location>
</feature>
<dbReference type="AlphaFoldDB" id="W9Y5G3"/>
<reference evidence="4 5" key="1">
    <citation type="submission" date="2013-03" db="EMBL/GenBank/DDBJ databases">
        <title>The Genome Sequence of Capronia coronata CBS 617.96.</title>
        <authorList>
            <consortium name="The Broad Institute Genomics Platform"/>
            <person name="Cuomo C."/>
            <person name="de Hoog S."/>
            <person name="Gorbushina A."/>
            <person name="Walker B."/>
            <person name="Young S.K."/>
            <person name="Zeng Q."/>
            <person name="Gargeya S."/>
            <person name="Fitzgerald M."/>
            <person name="Haas B."/>
            <person name="Abouelleil A."/>
            <person name="Allen A.W."/>
            <person name="Alvarado L."/>
            <person name="Arachchi H.M."/>
            <person name="Berlin A.M."/>
            <person name="Chapman S.B."/>
            <person name="Gainer-Dewar J."/>
            <person name="Goldberg J."/>
            <person name="Griggs A."/>
            <person name="Gujja S."/>
            <person name="Hansen M."/>
            <person name="Howarth C."/>
            <person name="Imamovic A."/>
            <person name="Ireland A."/>
            <person name="Larimer J."/>
            <person name="McCowan C."/>
            <person name="Murphy C."/>
            <person name="Pearson M."/>
            <person name="Poon T.W."/>
            <person name="Priest M."/>
            <person name="Roberts A."/>
            <person name="Saif S."/>
            <person name="Shea T."/>
            <person name="Sisk P."/>
            <person name="Sykes S."/>
            <person name="Wortman J."/>
            <person name="Nusbaum C."/>
            <person name="Birren B."/>
        </authorList>
    </citation>
    <scope>NUCLEOTIDE SEQUENCE [LARGE SCALE GENOMIC DNA]</scope>
    <source>
        <strain evidence="4 5">CBS 617.96</strain>
    </source>
</reference>
<dbReference type="Proteomes" id="UP000019484">
    <property type="component" value="Unassembled WGS sequence"/>
</dbReference>
<protein>
    <recommendedName>
        <fullName evidence="3">CBF1-interacting co-repressor CIR N-terminal domain-containing protein</fullName>
    </recommendedName>
</protein>
<feature type="region of interest" description="Disordered" evidence="2">
    <location>
        <begin position="98"/>
        <end position="134"/>
    </location>
</feature>
<dbReference type="GeneID" id="19159872"/>
<evidence type="ECO:0000259" key="3">
    <source>
        <dbReference type="SMART" id="SM01083"/>
    </source>
</evidence>
<feature type="region of interest" description="Disordered" evidence="2">
    <location>
        <begin position="52"/>
        <end position="74"/>
    </location>
</feature>
<accession>W9Y5G3</accession>
<feature type="compositionally biased region" description="Basic and acidic residues" evidence="2">
    <location>
        <begin position="396"/>
        <end position="407"/>
    </location>
</feature>
<feature type="compositionally biased region" description="Basic and acidic residues" evidence="2">
    <location>
        <begin position="203"/>
        <end position="225"/>
    </location>
</feature>
<feature type="compositionally biased region" description="Basic and acidic residues" evidence="2">
    <location>
        <begin position="339"/>
        <end position="370"/>
    </location>
</feature>
<feature type="region of interest" description="Disordered" evidence="2">
    <location>
        <begin position="255"/>
        <end position="417"/>
    </location>
</feature>
<feature type="compositionally biased region" description="Basic residues" evidence="2">
    <location>
        <begin position="371"/>
        <end position="395"/>
    </location>
</feature>
<comment type="caution">
    <text evidence="4">The sequence shown here is derived from an EMBL/GenBank/DDBJ whole genome shotgun (WGS) entry which is preliminary data.</text>
</comment>
<keyword evidence="1" id="KW-0175">Coiled coil</keyword>